<evidence type="ECO:0008006" key="3">
    <source>
        <dbReference type="Google" id="ProtNLM"/>
    </source>
</evidence>
<dbReference type="PATRIC" id="fig|1544416.3.peg.769"/>
<organism evidence="1 2">
    <name type="scientific">Corynebacterium oculi</name>
    <dbReference type="NCBI Taxonomy" id="1544416"/>
    <lineage>
        <taxon>Bacteria</taxon>
        <taxon>Bacillati</taxon>
        <taxon>Actinomycetota</taxon>
        <taxon>Actinomycetes</taxon>
        <taxon>Mycobacteriales</taxon>
        <taxon>Corynebacteriaceae</taxon>
        <taxon>Corynebacterium</taxon>
    </lineage>
</organism>
<dbReference type="Gene3D" id="3.90.1150.30">
    <property type="match status" value="1"/>
</dbReference>
<protein>
    <recommendedName>
        <fullName evidence="3">MmcQ/YjbR family DNA-binding protein</fullName>
    </recommendedName>
</protein>
<dbReference type="PANTHER" id="PTHR35145">
    <property type="entry name" value="CYTOPLASMIC PROTEIN-RELATED"/>
    <property type="match status" value="1"/>
</dbReference>
<dbReference type="PANTHER" id="PTHR35145:SF1">
    <property type="entry name" value="CYTOPLASMIC PROTEIN"/>
    <property type="match status" value="1"/>
</dbReference>
<evidence type="ECO:0000313" key="2">
    <source>
        <dbReference type="Proteomes" id="UP000050517"/>
    </source>
</evidence>
<dbReference type="InterPro" id="IPR007351">
    <property type="entry name" value="YjbR"/>
</dbReference>
<gene>
    <name evidence="1" type="ORF">Cocul_00768</name>
</gene>
<evidence type="ECO:0000313" key="1">
    <source>
        <dbReference type="EMBL" id="KQB85621.1"/>
    </source>
</evidence>
<sequence length="124" mass="14018">MERAELIRHMEQRYGVAPEYLWPEAYPSGAVFRCPGNGKWCGLLMRVRGEKIGLGGPKGVLHFDLLVVKNDPDVIGLLLSKDGFYPAYHMNKRHWISVHLDGPVSAREVRDLVADSFLLVCDKK</sequence>
<dbReference type="SUPFAM" id="SSF142906">
    <property type="entry name" value="YjbR-like"/>
    <property type="match status" value="1"/>
</dbReference>
<dbReference type="OrthoDB" id="3194910at2"/>
<dbReference type="AlphaFoldDB" id="A0A0Q0YGB3"/>
<dbReference type="Proteomes" id="UP000050517">
    <property type="component" value="Unassembled WGS sequence"/>
</dbReference>
<reference evidence="1 2" key="1">
    <citation type="submission" date="2015-10" db="EMBL/GenBank/DDBJ databases">
        <title>Corynebacteirum lowii and Corynebacterium oculi species nova, derived from human clinical disease and and emended description of Corynebacterium mastiditis.</title>
        <authorList>
            <person name="Bernard K."/>
            <person name="Pacheco A.L."/>
            <person name="Mcdougall C."/>
            <person name="Burtx T."/>
            <person name="Weibe D."/>
            <person name="Tyler S."/>
            <person name="Olson A.B."/>
            <person name="Cnockaert M."/>
            <person name="Eguchi H."/>
            <person name="Kuwahara T."/>
            <person name="Nakayama-Imaohji H."/>
            <person name="Boudewijins M."/>
            <person name="Van Hoecke F."/>
            <person name="Bernier A.-M."/>
            <person name="Vandamme P."/>
        </authorList>
    </citation>
    <scope>NUCLEOTIDE SEQUENCE [LARGE SCALE GENOMIC DNA]</scope>
    <source>
        <strain evidence="1 2">NML 130210</strain>
    </source>
</reference>
<comment type="caution">
    <text evidence="1">The sequence shown here is derived from an EMBL/GenBank/DDBJ whole genome shotgun (WGS) entry which is preliminary data.</text>
</comment>
<name>A0A0Q0YGB3_9CORY</name>
<dbReference type="Pfam" id="PF04237">
    <property type="entry name" value="YjbR"/>
    <property type="match status" value="1"/>
</dbReference>
<dbReference type="STRING" id="1544416.Cocul_00768"/>
<dbReference type="RefSeq" id="WP_055121924.1">
    <property type="nucleotide sequence ID" value="NZ_LKST01000001.1"/>
</dbReference>
<proteinExistence type="predicted"/>
<keyword evidence="2" id="KW-1185">Reference proteome</keyword>
<dbReference type="InterPro" id="IPR038056">
    <property type="entry name" value="YjbR-like_sf"/>
</dbReference>
<dbReference type="InterPro" id="IPR058532">
    <property type="entry name" value="YjbR/MT2646/Rv2570-like"/>
</dbReference>
<dbReference type="EMBL" id="LKST01000001">
    <property type="protein sequence ID" value="KQB85621.1"/>
    <property type="molecule type" value="Genomic_DNA"/>
</dbReference>
<accession>A0A0Q0YGB3</accession>